<name>A0A520KWB7_9EURY</name>
<dbReference type="InterPro" id="IPR051453">
    <property type="entry name" value="MBL_Glyoxalase_II"/>
</dbReference>
<sequence>MVFNLQVHKIIGGVGSNAFLIEDEKNVLIDAGTDAKRVISILKGMKRGVDEIILTHSHIDHTLALPEILRSLKGSADVAIHEAEFHLVGDEKVTASHLFGVGPPPIKPEVCLKDGDVIDTGSIVLKVIHTPGHSPGSISLYEEEGENLFCGDTVFPSGNFGRTDLYGGDSKRLIESIKKLSMLEVENMYPGHMNCVFGNAKKSIELSLRYAETLL</sequence>
<evidence type="ECO:0000313" key="6">
    <source>
        <dbReference type="EMBL" id="RZN68955.1"/>
    </source>
</evidence>
<evidence type="ECO:0000256" key="4">
    <source>
        <dbReference type="ARBA" id="ARBA00022833"/>
    </source>
</evidence>
<dbReference type="GO" id="GO:0046872">
    <property type="term" value="F:metal ion binding"/>
    <property type="evidence" value="ECO:0007669"/>
    <property type="project" value="UniProtKB-KW"/>
</dbReference>
<keyword evidence="4" id="KW-0862">Zinc</keyword>
<dbReference type="SUPFAM" id="SSF56281">
    <property type="entry name" value="Metallo-hydrolase/oxidoreductase"/>
    <property type="match status" value="1"/>
</dbReference>
<proteinExistence type="predicted"/>
<comment type="cofactor">
    <cofactor evidence="1">
        <name>Zn(2+)</name>
        <dbReference type="ChEBI" id="CHEBI:29105"/>
    </cofactor>
</comment>
<feature type="domain" description="Metallo-beta-lactamase" evidence="5">
    <location>
        <begin position="15"/>
        <end position="192"/>
    </location>
</feature>
<dbReference type="InterPro" id="IPR001279">
    <property type="entry name" value="Metallo-B-lactamas"/>
</dbReference>
<evidence type="ECO:0000256" key="2">
    <source>
        <dbReference type="ARBA" id="ARBA00022723"/>
    </source>
</evidence>
<dbReference type="Proteomes" id="UP000320766">
    <property type="component" value="Unassembled WGS sequence"/>
</dbReference>
<reference evidence="6 7" key="1">
    <citation type="journal article" date="2019" name="Nat. Microbiol.">
        <title>Wide diversity of methane and short-chain alkane metabolisms in uncultured archaea.</title>
        <authorList>
            <person name="Borrel G."/>
            <person name="Adam P.S."/>
            <person name="McKay L.J."/>
            <person name="Chen L.X."/>
            <person name="Sierra-Garcia I.N."/>
            <person name="Sieber C.M."/>
            <person name="Letourneur Q."/>
            <person name="Ghozlane A."/>
            <person name="Andersen G.L."/>
            <person name="Li W.J."/>
            <person name="Hallam S.J."/>
            <person name="Muyzer G."/>
            <person name="de Oliveira V.M."/>
            <person name="Inskeep W.P."/>
            <person name="Banfield J.F."/>
            <person name="Gribaldo S."/>
        </authorList>
    </citation>
    <scope>NUCLEOTIDE SEQUENCE [LARGE SCALE GENOMIC DNA]</scope>
    <source>
        <strain evidence="6">NM1b</strain>
    </source>
</reference>
<evidence type="ECO:0000259" key="5">
    <source>
        <dbReference type="SMART" id="SM00849"/>
    </source>
</evidence>
<dbReference type="Pfam" id="PF00753">
    <property type="entry name" value="Lactamase_B"/>
    <property type="match status" value="1"/>
</dbReference>
<dbReference type="Gene3D" id="3.60.15.10">
    <property type="entry name" value="Ribonuclease Z/Hydroxyacylglutathione hydrolase-like"/>
    <property type="match status" value="1"/>
</dbReference>
<dbReference type="GO" id="GO:0016787">
    <property type="term" value="F:hydrolase activity"/>
    <property type="evidence" value="ECO:0007669"/>
    <property type="project" value="UniProtKB-KW"/>
</dbReference>
<keyword evidence="2" id="KW-0479">Metal-binding</keyword>
<dbReference type="AlphaFoldDB" id="A0A520KWB7"/>
<dbReference type="PANTHER" id="PTHR46233">
    <property type="entry name" value="HYDROXYACYLGLUTATHIONE HYDROLASE GLOC"/>
    <property type="match status" value="1"/>
</dbReference>
<dbReference type="PANTHER" id="PTHR46233:SF3">
    <property type="entry name" value="HYDROXYACYLGLUTATHIONE HYDROLASE GLOC"/>
    <property type="match status" value="1"/>
</dbReference>
<evidence type="ECO:0000256" key="1">
    <source>
        <dbReference type="ARBA" id="ARBA00001947"/>
    </source>
</evidence>
<evidence type="ECO:0000313" key="7">
    <source>
        <dbReference type="Proteomes" id="UP000320766"/>
    </source>
</evidence>
<evidence type="ECO:0000256" key="3">
    <source>
        <dbReference type="ARBA" id="ARBA00022801"/>
    </source>
</evidence>
<keyword evidence="3 6" id="KW-0378">Hydrolase</keyword>
<organism evidence="6 7">
    <name type="scientific">Candidatus Methanolliviera hydrocarbonicum</name>
    <dbReference type="NCBI Taxonomy" id="2491085"/>
    <lineage>
        <taxon>Archaea</taxon>
        <taxon>Methanobacteriati</taxon>
        <taxon>Methanobacteriota</taxon>
        <taxon>Candidatus Methanoliparia</taxon>
        <taxon>Candidatus Methanoliparales</taxon>
        <taxon>Candidatus Methanollivieraceae</taxon>
        <taxon>Candidatus Methanolliviera</taxon>
    </lineage>
</organism>
<protein>
    <submittedName>
        <fullName evidence="6">MBL fold metallo-hydrolase</fullName>
    </submittedName>
</protein>
<gene>
    <name evidence="6" type="ORF">EF807_05180</name>
</gene>
<accession>A0A520KWB7</accession>
<dbReference type="SMART" id="SM00849">
    <property type="entry name" value="Lactamase_B"/>
    <property type="match status" value="1"/>
</dbReference>
<dbReference type="EMBL" id="RXIL01000091">
    <property type="protein sequence ID" value="RZN68955.1"/>
    <property type="molecule type" value="Genomic_DNA"/>
</dbReference>
<dbReference type="InterPro" id="IPR036866">
    <property type="entry name" value="RibonucZ/Hydroxyglut_hydro"/>
</dbReference>
<dbReference type="CDD" id="cd06262">
    <property type="entry name" value="metallo-hydrolase-like_MBL-fold"/>
    <property type="match status" value="1"/>
</dbReference>
<comment type="caution">
    <text evidence="6">The sequence shown here is derived from an EMBL/GenBank/DDBJ whole genome shotgun (WGS) entry which is preliminary data.</text>
</comment>